<gene>
    <name evidence="6" type="primary">hemZ</name>
    <name evidence="6" type="ORF">IAB14_06515</name>
</gene>
<keyword evidence="2" id="KW-0479">Metal-binding</keyword>
<dbReference type="InterPro" id="IPR034505">
    <property type="entry name" value="Coproporphyrinogen-III_oxidase"/>
</dbReference>
<reference evidence="6" key="1">
    <citation type="submission" date="2020-10" db="EMBL/GenBank/DDBJ databases">
        <authorList>
            <person name="Gilroy R."/>
        </authorList>
    </citation>
    <scope>NUCLEOTIDE SEQUENCE</scope>
    <source>
        <strain evidence="6">23406</strain>
    </source>
</reference>
<evidence type="ECO:0000256" key="2">
    <source>
        <dbReference type="ARBA" id="ARBA00022723"/>
    </source>
</evidence>
<dbReference type="CDD" id="cd01335">
    <property type="entry name" value="Radical_SAM"/>
    <property type="match status" value="1"/>
</dbReference>
<dbReference type="PANTHER" id="PTHR13932:SF1">
    <property type="entry name" value="OXYGEN-INDEPENDENT COPROPORPHYRINOGEN-III OXIDASE-LIKE PROTEIN HEMZ"/>
    <property type="match status" value="1"/>
</dbReference>
<dbReference type="GO" id="GO:0005737">
    <property type="term" value="C:cytoplasm"/>
    <property type="evidence" value="ECO:0007669"/>
    <property type="project" value="TreeGrafter"/>
</dbReference>
<keyword evidence="6" id="KW-0560">Oxidoreductase</keyword>
<accession>A0A9D1SYB9</accession>
<comment type="caution">
    <text evidence="6">The sequence shown here is derived from an EMBL/GenBank/DDBJ whole genome shotgun (WGS) entry which is preliminary data.</text>
</comment>
<dbReference type="GO" id="GO:0051539">
    <property type="term" value="F:4 iron, 4 sulfur cluster binding"/>
    <property type="evidence" value="ECO:0007669"/>
    <property type="project" value="TreeGrafter"/>
</dbReference>
<dbReference type="InterPro" id="IPR058240">
    <property type="entry name" value="rSAM_sf"/>
</dbReference>
<dbReference type="Gene3D" id="3.20.20.70">
    <property type="entry name" value="Aldolase class I"/>
    <property type="match status" value="1"/>
</dbReference>
<sequence>MIPVVIHAELPPYMNDVPEVIRAFSPHIQESPEGVPLRIELSETDAALSWRVLLDGTVDAGRIALPDERLLAKRLAKRAVKNAVYRVLSSACGVSLPYGSLTGVRPTKLFYDLNGSDSYRIQQLIEQFYVSPARAELIGNVVKNQRGYYLPSDDKLDLFVNIPICPTRCKYCSFISTEYHRVKRLVPLYVEAVGEEIGQIASLAKESGKTLNGIYVGGGTPTSLNAAELEAILKPLSHFGVEFTVEAGRPDSVTEEKLKALKDLNVTRISVNPQTLHDRTLQRIGRGHTTADFYRAYEGAAKYGFDINTDLIAGLPGESFEDFRYSLDTVLSLRPENVTVHTLSIKRGAIFKEEGQEKRVDGAVRAMADYAIDTLCGSGYLPYYMYRQKNMADNLENVGYCLPDKQCRYNIDYMEESNTVLSAGAGAVSKFVSVADNRIERRSNAKGFEEYLRRAGKI</sequence>
<evidence type="ECO:0000313" key="6">
    <source>
        <dbReference type="EMBL" id="HIV00747.1"/>
    </source>
</evidence>
<dbReference type="EC" id="1.3.98.3" evidence="6"/>
<reference evidence="6" key="2">
    <citation type="journal article" date="2021" name="PeerJ">
        <title>Extensive microbial diversity within the chicken gut microbiome revealed by metagenomics and culture.</title>
        <authorList>
            <person name="Gilroy R."/>
            <person name="Ravi A."/>
            <person name="Getino M."/>
            <person name="Pursley I."/>
            <person name="Horton D.L."/>
            <person name="Alikhan N.F."/>
            <person name="Baker D."/>
            <person name="Gharbi K."/>
            <person name="Hall N."/>
            <person name="Watson M."/>
            <person name="Adriaenssens E.M."/>
            <person name="Foster-Nyarko E."/>
            <person name="Jarju S."/>
            <person name="Secka A."/>
            <person name="Antonio M."/>
            <person name="Oren A."/>
            <person name="Chaudhuri R.R."/>
            <person name="La Ragione R."/>
            <person name="Hildebrand F."/>
            <person name="Pallen M.J."/>
        </authorList>
    </citation>
    <scope>NUCLEOTIDE SEQUENCE</scope>
    <source>
        <strain evidence="6">23406</strain>
    </source>
</reference>
<dbReference type="Pfam" id="PF04055">
    <property type="entry name" value="Radical_SAM"/>
    <property type="match status" value="1"/>
</dbReference>
<dbReference type="NCBIfam" id="TIGR03994">
    <property type="entry name" value="rSAM_HemZ"/>
    <property type="match status" value="1"/>
</dbReference>
<dbReference type="SMART" id="SM00729">
    <property type="entry name" value="Elp3"/>
    <property type="match status" value="1"/>
</dbReference>
<evidence type="ECO:0000256" key="4">
    <source>
        <dbReference type="ARBA" id="ARBA00023014"/>
    </source>
</evidence>
<dbReference type="Proteomes" id="UP000886891">
    <property type="component" value="Unassembled WGS sequence"/>
</dbReference>
<protein>
    <submittedName>
        <fullName evidence="6">Coproporphyrinogen dehydrogenase HemZ</fullName>
        <ecNumber evidence="6">1.3.98.3</ecNumber>
    </submittedName>
</protein>
<evidence type="ECO:0000313" key="7">
    <source>
        <dbReference type="Proteomes" id="UP000886891"/>
    </source>
</evidence>
<dbReference type="InterPro" id="IPR007197">
    <property type="entry name" value="rSAM"/>
</dbReference>
<name>A0A9D1SYB9_9FIRM</name>
<dbReference type="InterPro" id="IPR013785">
    <property type="entry name" value="Aldolase_TIM"/>
</dbReference>
<dbReference type="InterPro" id="IPR006638">
    <property type="entry name" value="Elp3/MiaA/NifB-like_rSAM"/>
</dbReference>
<dbReference type="SFLD" id="SFLDS00029">
    <property type="entry name" value="Radical_SAM"/>
    <property type="match status" value="1"/>
</dbReference>
<dbReference type="InterPro" id="IPR023995">
    <property type="entry name" value="HemZ"/>
</dbReference>
<dbReference type="PROSITE" id="PS51918">
    <property type="entry name" value="RADICAL_SAM"/>
    <property type="match status" value="1"/>
</dbReference>
<proteinExistence type="predicted"/>
<keyword evidence="3" id="KW-0408">Iron</keyword>
<dbReference type="PANTHER" id="PTHR13932">
    <property type="entry name" value="COPROPORPHYRINIGEN III OXIDASE"/>
    <property type="match status" value="1"/>
</dbReference>
<evidence type="ECO:0000256" key="3">
    <source>
        <dbReference type="ARBA" id="ARBA00023004"/>
    </source>
</evidence>
<organism evidence="6 7">
    <name type="scientific">Candidatus Stercoripulliclostridium merdipullorum</name>
    <dbReference type="NCBI Taxonomy" id="2840952"/>
    <lineage>
        <taxon>Bacteria</taxon>
        <taxon>Bacillati</taxon>
        <taxon>Bacillota</taxon>
        <taxon>Clostridia</taxon>
        <taxon>Eubacteriales</taxon>
        <taxon>Candidatus Stercoripulliclostridium</taxon>
    </lineage>
</organism>
<keyword evidence="4" id="KW-0411">Iron-sulfur</keyword>
<feature type="domain" description="Radical SAM core" evidence="5">
    <location>
        <begin position="150"/>
        <end position="373"/>
    </location>
</feature>
<dbReference type="GO" id="GO:0006779">
    <property type="term" value="P:porphyrin-containing compound biosynthetic process"/>
    <property type="evidence" value="ECO:0007669"/>
    <property type="project" value="TreeGrafter"/>
</dbReference>
<dbReference type="SFLD" id="SFLDG01082">
    <property type="entry name" value="B12-binding_domain_containing"/>
    <property type="match status" value="1"/>
</dbReference>
<dbReference type="SUPFAM" id="SSF102114">
    <property type="entry name" value="Radical SAM enzymes"/>
    <property type="match status" value="1"/>
</dbReference>
<dbReference type="EMBL" id="DVOH01000052">
    <property type="protein sequence ID" value="HIV00747.1"/>
    <property type="molecule type" value="Genomic_DNA"/>
</dbReference>
<evidence type="ECO:0000259" key="5">
    <source>
        <dbReference type="PROSITE" id="PS51918"/>
    </source>
</evidence>
<keyword evidence="1" id="KW-0949">S-adenosyl-L-methionine</keyword>
<evidence type="ECO:0000256" key="1">
    <source>
        <dbReference type="ARBA" id="ARBA00022691"/>
    </source>
</evidence>
<dbReference type="GO" id="GO:0051989">
    <property type="term" value="F:coproporphyrinogen dehydrogenase activity"/>
    <property type="evidence" value="ECO:0007669"/>
    <property type="project" value="UniProtKB-EC"/>
</dbReference>
<dbReference type="SFLD" id="SFLDG01065">
    <property type="entry name" value="anaerobic_coproporphyrinogen-I"/>
    <property type="match status" value="1"/>
</dbReference>
<dbReference type="GO" id="GO:0046872">
    <property type="term" value="F:metal ion binding"/>
    <property type="evidence" value="ECO:0007669"/>
    <property type="project" value="UniProtKB-KW"/>
</dbReference>
<dbReference type="AlphaFoldDB" id="A0A9D1SYB9"/>